<dbReference type="PANTHER" id="PTHR43792:SF8">
    <property type="entry name" value="[RIBOSOMAL PROTEIN US5]-ALANINE N-ACETYLTRANSFERASE"/>
    <property type="match status" value="1"/>
</dbReference>
<dbReference type="InterPro" id="IPR016181">
    <property type="entry name" value="Acyl_CoA_acyltransferase"/>
</dbReference>
<organism evidence="5 6">
    <name type="scientific">Aeromonas sobria</name>
    <dbReference type="NCBI Taxonomy" id="646"/>
    <lineage>
        <taxon>Bacteria</taxon>
        <taxon>Pseudomonadati</taxon>
        <taxon>Pseudomonadota</taxon>
        <taxon>Gammaproteobacteria</taxon>
        <taxon>Aeromonadales</taxon>
        <taxon>Aeromonadaceae</taxon>
        <taxon>Aeromonas</taxon>
    </lineage>
</organism>
<dbReference type="RefSeq" id="WP_042024412.1">
    <property type="nucleotide sequence ID" value="NZ_CDBW01000045.1"/>
</dbReference>
<keyword evidence="1 5" id="KW-0808">Transferase</keyword>
<dbReference type="Pfam" id="PF13302">
    <property type="entry name" value="Acetyltransf_3"/>
    <property type="match status" value="1"/>
</dbReference>
<dbReference type="InterPro" id="IPR000182">
    <property type="entry name" value="GNAT_dom"/>
</dbReference>
<dbReference type="AlphaFoldDB" id="A0A1S2CKI9"/>
<reference evidence="5 6" key="1">
    <citation type="submission" date="2016-09" db="EMBL/GenBank/DDBJ databases">
        <title>Draft Genome Sequence of Aeromonas sobria Strain 08005, Isolated from Sick Rana catesbeiana.</title>
        <authorList>
            <person name="Yang Q."/>
        </authorList>
    </citation>
    <scope>NUCLEOTIDE SEQUENCE [LARGE SCALE GENOMIC DNA]</scope>
    <source>
        <strain evidence="5 6">08005</strain>
    </source>
</reference>
<name>A0A1S2CKI9_AERSO</name>
<dbReference type="InterPro" id="IPR051531">
    <property type="entry name" value="N-acetyltransferase"/>
</dbReference>
<dbReference type="GeneID" id="58924401"/>
<evidence type="ECO:0000256" key="2">
    <source>
        <dbReference type="ARBA" id="ARBA00023315"/>
    </source>
</evidence>
<comment type="caution">
    <text evidence="5">The sequence shown here is derived from an EMBL/GenBank/DDBJ whole genome shotgun (WGS) entry which is preliminary data.</text>
</comment>
<dbReference type="OrthoDB" id="9801669at2"/>
<dbReference type="STRING" id="646.BJD16_07310"/>
<dbReference type="EMBL" id="MKFU01000066">
    <property type="protein sequence ID" value="OHY88588.1"/>
    <property type="molecule type" value="Genomic_DNA"/>
</dbReference>
<accession>A0A1S2CKI9</accession>
<evidence type="ECO:0000256" key="3">
    <source>
        <dbReference type="ARBA" id="ARBA00038502"/>
    </source>
</evidence>
<dbReference type="PANTHER" id="PTHR43792">
    <property type="entry name" value="GNAT FAMILY, PUTATIVE (AFU_ORTHOLOGUE AFUA_3G00765)-RELATED-RELATED"/>
    <property type="match status" value="1"/>
</dbReference>
<evidence type="ECO:0000313" key="5">
    <source>
        <dbReference type="EMBL" id="OHY88588.1"/>
    </source>
</evidence>
<evidence type="ECO:0000259" key="4">
    <source>
        <dbReference type="PROSITE" id="PS51186"/>
    </source>
</evidence>
<dbReference type="NCBIfam" id="NF008072">
    <property type="entry name" value="PRK10809.1"/>
    <property type="match status" value="1"/>
</dbReference>
<dbReference type="GO" id="GO:0008999">
    <property type="term" value="F:protein-N-terminal-alanine acetyltransferase activity"/>
    <property type="evidence" value="ECO:0007669"/>
    <property type="project" value="TreeGrafter"/>
</dbReference>
<sequence>MVLPHIKTARSHLTILSPDQAPMMLDFYRRNRAHLAPWEPLRDEHFYTLSYWHARLQDSYSQFFNGTGVSLVALDPTGERVIATCNFSNILMGVFKACHLGYAIDQQQQGQGIMREVLSAGIDYLFREHGLHRIMACYMPVNQRSGALLERLGFEREGFAREYLMINGRWEDHILTSLINPES</sequence>
<proteinExistence type="inferred from homology"/>
<dbReference type="SUPFAM" id="SSF55729">
    <property type="entry name" value="Acyl-CoA N-acyltransferases (Nat)"/>
    <property type="match status" value="1"/>
</dbReference>
<feature type="domain" description="N-acetyltransferase" evidence="4">
    <location>
        <begin position="25"/>
        <end position="176"/>
    </location>
</feature>
<dbReference type="GO" id="GO:0005737">
    <property type="term" value="C:cytoplasm"/>
    <property type="evidence" value="ECO:0007669"/>
    <property type="project" value="TreeGrafter"/>
</dbReference>
<dbReference type="PROSITE" id="PS51186">
    <property type="entry name" value="GNAT"/>
    <property type="match status" value="1"/>
</dbReference>
<keyword evidence="2" id="KW-0012">Acyltransferase</keyword>
<gene>
    <name evidence="5" type="ORF">BJD16_07310</name>
</gene>
<protein>
    <submittedName>
        <fullName evidence="5">Alanine acetyltransferase</fullName>
    </submittedName>
</protein>
<comment type="similarity">
    <text evidence="3">Belongs to the acetyltransferase family. RimJ subfamily.</text>
</comment>
<evidence type="ECO:0000256" key="1">
    <source>
        <dbReference type="ARBA" id="ARBA00022679"/>
    </source>
</evidence>
<evidence type="ECO:0000313" key="6">
    <source>
        <dbReference type="Proteomes" id="UP000179934"/>
    </source>
</evidence>
<dbReference type="Gene3D" id="3.40.630.30">
    <property type="match status" value="1"/>
</dbReference>
<dbReference type="Proteomes" id="UP000179934">
    <property type="component" value="Unassembled WGS sequence"/>
</dbReference>